<evidence type="ECO:0000259" key="4">
    <source>
        <dbReference type="PROSITE" id="PS50014"/>
    </source>
</evidence>
<dbReference type="RefSeq" id="XP_012193735.1">
    <property type="nucleotide sequence ID" value="XM_012338345.1"/>
</dbReference>
<dbReference type="SUPFAM" id="SSF47370">
    <property type="entry name" value="Bromodomain"/>
    <property type="match status" value="1"/>
</dbReference>
<dbReference type="AlphaFoldDB" id="A0A067D8Q4"/>
<name>A0A067D8Q4_SAPPC</name>
<dbReference type="OrthoDB" id="21449at2759"/>
<dbReference type="PRINTS" id="PR00503">
    <property type="entry name" value="BROMODOMAIN"/>
</dbReference>
<dbReference type="EMBL" id="KK583189">
    <property type="protein sequence ID" value="KDO35392.1"/>
    <property type="molecule type" value="Genomic_DNA"/>
</dbReference>
<dbReference type="STRING" id="695850.A0A067D8Q4"/>
<evidence type="ECO:0000256" key="3">
    <source>
        <dbReference type="SAM" id="MobiDB-lite"/>
    </source>
</evidence>
<protein>
    <recommendedName>
        <fullName evidence="4">Bromo domain-containing protein</fullName>
    </recommendedName>
</protein>
<dbReference type="Proteomes" id="UP000030745">
    <property type="component" value="Unassembled WGS sequence"/>
</dbReference>
<evidence type="ECO:0000313" key="5">
    <source>
        <dbReference type="EMBL" id="KDO35392.1"/>
    </source>
</evidence>
<dbReference type="PANTHER" id="PTHR13503:SF3">
    <property type="entry name" value="NEGATIVE ELONGATION FACTOR B"/>
    <property type="match status" value="1"/>
</dbReference>
<dbReference type="InterPro" id="IPR036427">
    <property type="entry name" value="Bromodomain-like_sf"/>
</dbReference>
<dbReference type="GO" id="GO:0045892">
    <property type="term" value="P:negative regulation of DNA-templated transcription"/>
    <property type="evidence" value="ECO:0007669"/>
    <property type="project" value="InterPro"/>
</dbReference>
<feature type="domain" description="Bromo" evidence="4">
    <location>
        <begin position="364"/>
        <end position="418"/>
    </location>
</feature>
<evidence type="ECO:0000256" key="1">
    <source>
        <dbReference type="ARBA" id="ARBA00023117"/>
    </source>
</evidence>
<evidence type="ECO:0000256" key="2">
    <source>
        <dbReference type="PROSITE-ProRule" id="PRU00035"/>
    </source>
</evidence>
<reference evidence="5 6" key="1">
    <citation type="journal article" date="2013" name="PLoS Genet.">
        <title>Distinctive expansion of potential virulence genes in the genome of the oomycete fish pathogen Saprolegnia parasitica.</title>
        <authorList>
            <person name="Jiang R.H."/>
            <person name="de Bruijn I."/>
            <person name="Haas B.J."/>
            <person name="Belmonte R."/>
            <person name="Lobach L."/>
            <person name="Christie J."/>
            <person name="van den Ackerveken G."/>
            <person name="Bottin A."/>
            <person name="Bulone V."/>
            <person name="Diaz-Moreno S.M."/>
            <person name="Dumas B."/>
            <person name="Fan L."/>
            <person name="Gaulin E."/>
            <person name="Govers F."/>
            <person name="Grenville-Briggs L.J."/>
            <person name="Horner N.R."/>
            <person name="Levin J.Z."/>
            <person name="Mammella M."/>
            <person name="Meijer H.J."/>
            <person name="Morris P."/>
            <person name="Nusbaum C."/>
            <person name="Oome S."/>
            <person name="Phillips A.J."/>
            <person name="van Rooyen D."/>
            <person name="Rzeszutek E."/>
            <person name="Saraiva M."/>
            <person name="Secombes C.J."/>
            <person name="Seidl M.F."/>
            <person name="Snel B."/>
            <person name="Stassen J.H."/>
            <person name="Sykes S."/>
            <person name="Tripathy S."/>
            <person name="van den Berg H."/>
            <person name="Vega-Arreguin J.C."/>
            <person name="Wawra S."/>
            <person name="Young S.K."/>
            <person name="Zeng Q."/>
            <person name="Dieguez-Uribeondo J."/>
            <person name="Russ C."/>
            <person name="Tyler B.M."/>
            <person name="van West P."/>
        </authorList>
    </citation>
    <scope>NUCLEOTIDE SEQUENCE [LARGE SCALE GENOMIC DNA]</scope>
    <source>
        <strain evidence="5 6">CBS 223.65</strain>
    </source>
</reference>
<keyword evidence="6" id="KW-1185">Reference proteome</keyword>
<proteinExistence type="predicted"/>
<dbReference type="InterPro" id="IPR001487">
    <property type="entry name" value="Bromodomain"/>
</dbReference>
<feature type="region of interest" description="Disordered" evidence="3">
    <location>
        <begin position="1"/>
        <end position="20"/>
    </location>
</feature>
<dbReference type="Gene3D" id="1.20.920.10">
    <property type="entry name" value="Bromodomain-like"/>
    <property type="match status" value="1"/>
</dbReference>
<gene>
    <name evidence="5" type="ORF">SPRG_00242</name>
</gene>
<dbReference type="GO" id="GO:0005634">
    <property type="term" value="C:nucleus"/>
    <property type="evidence" value="ECO:0007669"/>
    <property type="project" value="InterPro"/>
</dbReference>
<dbReference type="Pfam" id="PF06209">
    <property type="entry name" value="COBRA1"/>
    <property type="match status" value="1"/>
</dbReference>
<dbReference type="VEuPathDB" id="FungiDB:SPRG_00242"/>
<dbReference type="InterPro" id="IPR010405">
    <property type="entry name" value="COBRA1"/>
</dbReference>
<organism evidence="5 6">
    <name type="scientific">Saprolegnia parasitica (strain CBS 223.65)</name>
    <dbReference type="NCBI Taxonomy" id="695850"/>
    <lineage>
        <taxon>Eukaryota</taxon>
        <taxon>Sar</taxon>
        <taxon>Stramenopiles</taxon>
        <taxon>Oomycota</taxon>
        <taxon>Saprolegniomycetes</taxon>
        <taxon>Saprolegniales</taxon>
        <taxon>Saprolegniaceae</taxon>
        <taxon>Saprolegnia</taxon>
    </lineage>
</organism>
<dbReference type="KEGG" id="spar:SPRG_00242"/>
<dbReference type="Pfam" id="PF00439">
    <property type="entry name" value="Bromodomain"/>
    <property type="match status" value="1"/>
</dbReference>
<dbReference type="SMART" id="SM00297">
    <property type="entry name" value="BROMO"/>
    <property type="match status" value="1"/>
</dbReference>
<dbReference type="OMA" id="CRRSETH"/>
<sequence>MTPSTKRDGEATPSNSASRSYMIGSAGGAQLQDILRTAAQPEEAIVSFQKQHGLKEDTAASLQLLDLLGCRRSETHRSLLDALLQTLLARIQHKHTSEAQLLKLLEATFPYLEYKELRCIPIAIMAAQSSTPSLYLKEMCDPDHRHLLEHLPMHVKRRLWSIAPHELRLEMDKVVGQYLDHKRALLLEASCPFDLHAHSSLSPEDRRKQDPVLATLVNMIGDSAELYLQCVDILRSIVASGVLPGHASSLESPKEYTYLASLLGTLRSDMANVQRDHATTLVRTDPLHKFLWFLDHAVKTNHMDAAQLLEMLLVLRKLRLRDAKPSATAIASAPPPPKETLLKLIDQMTKSDSRRIFAEPVPDDVPNYHTIIASPMDLSTLRQNVHAALYSSLASFAKDVNLMWTNCMTFNEEGTIYHKEAKRLEKLSAGWMEKARVALEAEKAPPCLLATTGALSAKDANDTERSGMVFEGECDPLLADVAIVLSDPIVKRLLHHVLWLQLRSVAARHIFPTDDLVCRGLVQLLHVGNVGSVRRMVRKQDYLLRSPPVLVLRLCLPLLLRAQLSSAHMPERTIAIFDESWATVWANGTCLKALGRQFFLTLIHDGALGAAHALLKTTEAAAEKDDAWTRDSVFLSSVVHALLLHKHHLKHKEGPWKTLVHALFETIWLPAVRLEQGKAYVDVEDIAVLPLVHLHGQMARLMVALVDDKESILSFASSALHGLTSETVPLAVVAASTAFAPLRPFYRKLQLKHPELAKDVTFEDDL</sequence>
<dbReference type="GeneID" id="24122890"/>
<evidence type="ECO:0000313" key="6">
    <source>
        <dbReference type="Proteomes" id="UP000030745"/>
    </source>
</evidence>
<dbReference type="CDD" id="cd04369">
    <property type="entry name" value="Bromodomain"/>
    <property type="match status" value="1"/>
</dbReference>
<dbReference type="PANTHER" id="PTHR13503">
    <property type="entry name" value="NEGATIVE ELONGATION FACTOR COMPLEX MEMBER B"/>
    <property type="match status" value="1"/>
</dbReference>
<dbReference type="PROSITE" id="PS50014">
    <property type="entry name" value="BROMODOMAIN_2"/>
    <property type="match status" value="1"/>
</dbReference>
<feature type="compositionally biased region" description="Basic and acidic residues" evidence="3">
    <location>
        <begin position="1"/>
        <end position="10"/>
    </location>
</feature>
<accession>A0A067D8Q4</accession>
<keyword evidence="1 2" id="KW-0103">Bromodomain</keyword>